<reference evidence="2" key="2">
    <citation type="submission" date="2023-01" db="EMBL/GenBank/DDBJ databases">
        <title>Draft genome sequence of Maritalea porphyrae strain NBRC 107169.</title>
        <authorList>
            <person name="Sun Q."/>
            <person name="Mori K."/>
        </authorList>
    </citation>
    <scope>NUCLEOTIDE SEQUENCE</scope>
    <source>
        <strain evidence="2">NBRC 107169</strain>
    </source>
</reference>
<sequence>MLPLFVAVTPPEPINWMPNAAFPVVLIVPLFTAVDPSPVDNIAVAEVLVVLIMPLPALVISALTPVELTPLLADPVVSIVPEFVI</sequence>
<accession>A0ABQ5ULB0</accession>
<comment type="caution">
    <text evidence="2">The sequence shown here is derived from an EMBL/GenBank/DDBJ whole genome shotgun (WGS) entry which is preliminary data.</text>
</comment>
<keyword evidence="3" id="KW-1185">Reference proteome</keyword>
<keyword evidence="1" id="KW-0472">Membrane</keyword>
<evidence type="ECO:0000256" key="1">
    <source>
        <dbReference type="SAM" id="Phobius"/>
    </source>
</evidence>
<feature type="transmembrane region" description="Helical" evidence="1">
    <location>
        <begin position="41"/>
        <end position="63"/>
    </location>
</feature>
<keyword evidence="1" id="KW-0812">Transmembrane</keyword>
<dbReference type="EMBL" id="BSNI01000001">
    <property type="protein sequence ID" value="GLQ15994.1"/>
    <property type="molecule type" value="Genomic_DNA"/>
</dbReference>
<protein>
    <recommendedName>
        <fullName evidence="4">Tash protein PEST motif family</fullName>
    </recommendedName>
</protein>
<evidence type="ECO:0000313" key="3">
    <source>
        <dbReference type="Proteomes" id="UP001161405"/>
    </source>
</evidence>
<gene>
    <name evidence="2" type="ORF">GCM10007879_02430</name>
</gene>
<reference evidence="2" key="1">
    <citation type="journal article" date="2014" name="Int. J. Syst. Evol. Microbiol.">
        <title>Complete genome of a new Firmicutes species belonging to the dominant human colonic microbiota ('Ruminococcus bicirculans') reveals two chromosomes and a selective capacity to utilize plant glucans.</title>
        <authorList>
            <consortium name="NISC Comparative Sequencing Program"/>
            <person name="Wegmann U."/>
            <person name="Louis P."/>
            <person name="Goesmann A."/>
            <person name="Henrissat B."/>
            <person name="Duncan S.H."/>
            <person name="Flint H.J."/>
        </authorList>
    </citation>
    <scope>NUCLEOTIDE SEQUENCE</scope>
    <source>
        <strain evidence="2">NBRC 107169</strain>
    </source>
</reference>
<name>A0ABQ5ULB0_9HYPH</name>
<feature type="transmembrane region" description="Helical" evidence="1">
    <location>
        <begin position="16"/>
        <end position="34"/>
    </location>
</feature>
<keyword evidence="1" id="KW-1133">Transmembrane helix</keyword>
<organism evidence="2 3">
    <name type="scientific">Maritalea porphyrae</name>
    <dbReference type="NCBI Taxonomy" id="880732"/>
    <lineage>
        <taxon>Bacteria</taxon>
        <taxon>Pseudomonadati</taxon>
        <taxon>Pseudomonadota</taxon>
        <taxon>Alphaproteobacteria</taxon>
        <taxon>Hyphomicrobiales</taxon>
        <taxon>Devosiaceae</taxon>
        <taxon>Maritalea</taxon>
    </lineage>
</organism>
<proteinExistence type="predicted"/>
<evidence type="ECO:0008006" key="4">
    <source>
        <dbReference type="Google" id="ProtNLM"/>
    </source>
</evidence>
<dbReference type="Proteomes" id="UP001161405">
    <property type="component" value="Unassembled WGS sequence"/>
</dbReference>
<evidence type="ECO:0000313" key="2">
    <source>
        <dbReference type="EMBL" id="GLQ15994.1"/>
    </source>
</evidence>